<feature type="region of interest" description="Disordered" evidence="7">
    <location>
        <begin position="236"/>
        <end position="256"/>
    </location>
</feature>
<dbReference type="CDD" id="cd00086">
    <property type="entry name" value="homeodomain"/>
    <property type="match status" value="1"/>
</dbReference>
<dbReference type="AlphaFoldDB" id="A0A7J7J9T1"/>
<dbReference type="PRINTS" id="PR00031">
    <property type="entry name" value="HTHREPRESSR"/>
</dbReference>
<keyword evidence="3 5" id="KW-0371">Homeobox</keyword>
<dbReference type="Proteomes" id="UP000593567">
    <property type="component" value="Unassembled WGS sequence"/>
</dbReference>
<evidence type="ECO:0000256" key="3">
    <source>
        <dbReference type="ARBA" id="ARBA00023155"/>
    </source>
</evidence>
<evidence type="ECO:0000313" key="10">
    <source>
        <dbReference type="Proteomes" id="UP000593567"/>
    </source>
</evidence>
<evidence type="ECO:0000313" key="9">
    <source>
        <dbReference type="EMBL" id="KAF6022406.1"/>
    </source>
</evidence>
<protein>
    <submittedName>
        <fullName evidence="9">Mxp</fullName>
    </submittedName>
</protein>
<dbReference type="GO" id="GO:0000981">
    <property type="term" value="F:DNA-binding transcription factor activity, RNA polymerase II-specific"/>
    <property type="evidence" value="ECO:0007669"/>
    <property type="project" value="InterPro"/>
</dbReference>
<dbReference type="PANTHER" id="PTHR45664">
    <property type="entry name" value="PROTEIN ZERKNUELLT 1-RELATED"/>
    <property type="match status" value="1"/>
</dbReference>
<feature type="region of interest" description="Disordered" evidence="7">
    <location>
        <begin position="26"/>
        <end position="56"/>
    </location>
</feature>
<dbReference type="Pfam" id="PF00046">
    <property type="entry name" value="Homeodomain"/>
    <property type="match status" value="1"/>
</dbReference>
<comment type="subcellular location">
    <subcellularLocation>
        <location evidence="5 6">Nucleus</location>
    </subcellularLocation>
</comment>
<name>A0A7J7J9T1_BUGNE</name>
<keyword evidence="4 5" id="KW-0539">Nucleus</keyword>
<evidence type="ECO:0000256" key="7">
    <source>
        <dbReference type="SAM" id="MobiDB-lite"/>
    </source>
</evidence>
<feature type="DNA-binding region" description="Homeobox" evidence="5">
    <location>
        <begin position="53"/>
        <end position="112"/>
    </location>
</feature>
<evidence type="ECO:0000256" key="5">
    <source>
        <dbReference type="PROSITE-ProRule" id="PRU00108"/>
    </source>
</evidence>
<feature type="compositionally biased region" description="Low complexity" evidence="7">
    <location>
        <begin position="35"/>
        <end position="48"/>
    </location>
</feature>
<dbReference type="GO" id="GO:0000978">
    <property type="term" value="F:RNA polymerase II cis-regulatory region sequence-specific DNA binding"/>
    <property type="evidence" value="ECO:0007669"/>
    <property type="project" value="TreeGrafter"/>
</dbReference>
<keyword evidence="1" id="KW-0217">Developmental protein</keyword>
<dbReference type="OrthoDB" id="6159439at2759"/>
<dbReference type="GO" id="GO:0048513">
    <property type="term" value="P:animal organ development"/>
    <property type="evidence" value="ECO:0007669"/>
    <property type="project" value="UniProtKB-ARBA"/>
</dbReference>
<evidence type="ECO:0000256" key="1">
    <source>
        <dbReference type="ARBA" id="ARBA00022473"/>
    </source>
</evidence>
<proteinExistence type="predicted"/>
<accession>A0A7J7J9T1</accession>
<dbReference type="GO" id="GO:0045944">
    <property type="term" value="P:positive regulation of transcription by RNA polymerase II"/>
    <property type="evidence" value="ECO:0007669"/>
    <property type="project" value="UniProtKB-ARBA"/>
</dbReference>
<dbReference type="InterPro" id="IPR020479">
    <property type="entry name" value="HD_metazoa"/>
</dbReference>
<dbReference type="FunFam" id="1.10.10.60:FF:000176">
    <property type="entry name" value="pancreas/duodenum homeobox protein 1"/>
    <property type="match status" value="1"/>
</dbReference>
<evidence type="ECO:0000256" key="2">
    <source>
        <dbReference type="ARBA" id="ARBA00023125"/>
    </source>
</evidence>
<evidence type="ECO:0000259" key="8">
    <source>
        <dbReference type="PROSITE" id="PS50071"/>
    </source>
</evidence>
<dbReference type="InterPro" id="IPR000047">
    <property type="entry name" value="HTH_motif"/>
</dbReference>
<comment type="caution">
    <text evidence="9">The sequence shown here is derived from an EMBL/GenBank/DDBJ whole genome shotgun (WGS) entry which is preliminary data.</text>
</comment>
<dbReference type="SMART" id="SM00389">
    <property type="entry name" value="HOX"/>
    <property type="match status" value="1"/>
</dbReference>
<dbReference type="InterPro" id="IPR017970">
    <property type="entry name" value="Homeobox_CS"/>
</dbReference>
<dbReference type="PROSITE" id="PS00027">
    <property type="entry name" value="HOMEOBOX_1"/>
    <property type="match status" value="1"/>
</dbReference>
<dbReference type="PROSITE" id="PS50071">
    <property type="entry name" value="HOMEOBOX_2"/>
    <property type="match status" value="1"/>
</dbReference>
<sequence length="256" mass="29177">MAAGLQHQQSFDSVLSSSESERRWISDQKLLDKQSTSSSPEGVSSNSSDMKVPKRQRTAFTNTQLLELEKEFHYNKYLCRSRRIEIAKSLNLTERQVKIWFQNRRMKFKKVNAGGYDGSSDMMMKEDGFHALSPDAVMFPHNVDPCTSMVELPKPLNLATKVDLPYPCYAPPASAVHTSASNAMGMNDFMRNFHYQPSYYSQLSTSALESLGQHRQHTDNIHTSSSMAAQYQPKYSNNNSMQYQPPHYGTQYYTPT</sequence>
<dbReference type="GO" id="GO:0005634">
    <property type="term" value="C:nucleus"/>
    <property type="evidence" value="ECO:0007669"/>
    <property type="project" value="UniProtKB-SubCell"/>
</dbReference>
<dbReference type="InterPro" id="IPR009057">
    <property type="entry name" value="Homeodomain-like_sf"/>
</dbReference>
<dbReference type="SUPFAM" id="SSF46689">
    <property type="entry name" value="Homeodomain-like"/>
    <property type="match status" value="1"/>
</dbReference>
<evidence type="ECO:0000256" key="6">
    <source>
        <dbReference type="RuleBase" id="RU000682"/>
    </source>
</evidence>
<organism evidence="9 10">
    <name type="scientific">Bugula neritina</name>
    <name type="common">Brown bryozoan</name>
    <name type="synonym">Sertularia neritina</name>
    <dbReference type="NCBI Taxonomy" id="10212"/>
    <lineage>
        <taxon>Eukaryota</taxon>
        <taxon>Metazoa</taxon>
        <taxon>Spiralia</taxon>
        <taxon>Lophotrochozoa</taxon>
        <taxon>Bryozoa</taxon>
        <taxon>Gymnolaemata</taxon>
        <taxon>Cheilostomatida</taxon>
        <taxon>Flustrina</taxon>
        <taxon>Buguloidea</taxon>
        <taxon>Bugulidae</taxon>
        <taxon>Bugula</taxon>
    </lineage>
</organism>
<keyword evidence="10" id="KW-1185">Reference proteome</keyword>
<gene>
    <name evidence="9" type="ORF">EB796_019286</name>
</gene>
<keyword evidence="2 5" id="KW-0238">DNA-binding</keyword>
<dbReference type="PRINTS" id="PR00024">
    <property type="entry name" value="HOMEOBOX"/>
</dbReference>
<dbReference type="PANTHER" id="PTHR45664:SF12">
    <property type="entry name" value="PANCREAS_DUODENUM HOMEOBOX PROTEIN 1"/>
    <property type="match status" value="1"/>
</dbReference>
<dbReference type="EMBL" id="VXIV02002854">
    <property type="protein sequence ID" value="KAF6022406.1"/>
    <property type="molecule type" value="Genomic_DNA"/>
</dbReference>
<dbReference type="Gene3D" id="1.10.10.60">
    <property type="entry name" value="Homeodomain-like"/>
    <property type="match status" value="1"/>
</dbReference>
<evidence type="ECO:0000256" key="4">
    <source>
        <dbReference type="ARBA" id="ARBA00023242"/>
    </source>
</evidence>
<feature type="domain" description="Homeobox" evidence="8">
    <location>
        <begin position="51"/>
        <end position="111"/>
    </location>
</feature>
<dbReference type="InterPro" id="IPR001356">
    <property type="entry name" value="HD"/>
</dbReference>
<reference evidence="9" key="1">
    <citation type="submission" date="2020-06" db="EMBL/GenBank/DDBJ databases">
        <title>Draft genome of Bugula neritina, a colonial animal packing powerful symbionts and potential medicines.</title>
        <authorList>
            <person name="Rayko M."/>
        </authorList>
    </citation>
    <scope>NUCLEOTIDE SEQUENCE [LARGE SCALE GENOMIC DNA]</scope>
    <source>
        <strain evidence="9">Kwan_BN1</strain>
    </source>
</reference>